<evidence type="ECO:0000313" key="2">
    <source>
        <dbReference type="Proteomes" id="UP001217089"/>
    </source>
</evidence>
<name>A0ABQ9EF96_TEGGR</name>
<organism evidence="1 2">
    <name type="scientific">Tegillarca granosa</name>
    <name type="common">Malaysian cockle</name>
    <name type="synonym">Anadara granosa</name>
    <dbReference type="NCBI Taxonomy" id="220873"/>
    <lineage>
        <taxon>Eukaryota</taxon>
        <taxon>Metazoa</taxon>
        <taxon>Spiralia</taxon>
        <taxon>Lophotrochozoa</taxon>
        <taxon>Mollusca</taxon>
        <taxon>Bivalvia</taxon>
        <taxon>Autobranchia</taxon>
        <taxon>Pteriomorphia</taxon>
        <taxon>Arcoida</taxon>
        <taxon>Arcoidea</taxon>
        <taxon>Arcidae</taxon>
        <taxon>Tegillarca</taxon>
    </lineage>
</organism>
<comment type="caution">
    <text evidence="1">The sequence shown here is derived from an EMBL/GenBank/DDBJ whole genome shotgun (WGS) entry which is preliminary data.</text>
</comment>
<dbReference type="Proteomes" id="UP001217089">
    <property type="component" value="Unassembled WGS sequence"/>
</dbReference>
<keyword evidence="2" id="KW-1185">Reference proteome</keyword>
<proteinExistence type="predicted"/>
<accession>A0ABQ9EF96</accession>
<evidence type="ECO:0000313" key="1">
    <source>
        <dbReference type="EMBL" id="KAJ8302531.1"/>
    </source>
</evidence>
<dbReference type="EMBL" id="JARBDR010000917">
    <property type="protein sequence ID" value="KAJ8302531.1"/>
    <property type="molecule type" value="Genomic_DNA"/>
</dbReference>
<gene>
    <name evidence="1" type="ORF">KUTeg_018927</name>
</gene>
<sequence length="70" mass="7689">MDRGASGYSRSPPSSKKVTWMEPIEQGGAAVRTLFFITLKADMILAVQLATVSMSYRSNKYAAIILTFTL</sequence>
<protein>
    <submittedName>
        <fullName evidence="1">Uncharacterized protein</fullName>
    </submittedName>
</protein>
<reference evidence="1 2" key="1">
    <citation type="submission" date="2022-12" db="EMBL/GenBank/DDBJ databases">
        <title>Chromosome-level genome of Tegillarca granosa.</title>
        <authorList>
            <person name="Kim J."/>
        </authorList>
    </citation>
    <scope>NUCLEOTIDE SEQUENCE [LARGE SCALE GENOMIC DNA]</scope>
    <source>
        <strain evidence="1">Teg-2019</strain>
        <tissue evidence="1">Adductor muscle</tissue>
    </source>
</reference>